<dbReference type="EMBL" id="BGPR01054288">
    <property type="protein sequence ID" value="GBO31083.1"/>
    <property type="molecule type" value="Genomic_DNA"/>
</dbReference>
<accession>A0A4Y2W058</accession>
<feature type="compositionally biased region" description="Basic and acidic residues" evidence="1">
    <location>
        <begin position="23"/>
        <end position="44"/>
    </location>
</feature>
<dbReference type="Proteomes" id="UP000499080">
    <property type="component" value="Unassembled WGS sequence"/>
</dbReference>
<gene>
    <name evidence="2" type="ORF">AVEN_144524_1</name>
</gene>
<dbReference type="AlphaFoldDB" id="A0A4Y2W058"/>
<organism evidence="2 3">
    <name type="scientific">Araneus ventricosus</name>
    <name type="common">Orbweaver spider</name>
    <name type="synonym">Epeira ventricosa</name>
    <dbReference type="NCBI Taxonomy" id="182803"/>
    <lineage>
        <taxon>Eukaryota</taxon>
        <taxon>Metazoa</taxon>
        <taxon>Ecdysozoa</taxon>
        <taxon>Arthropoda</taxon>
        <taxon>Chelicerata</taxon>
        <taxon>Arachnida</taxon>
        <taxon>Araneae</taxon>
        <taxon>Araneomorphae</taxon>
        <taxon>Entelegynae</taxon>
        <taxon>Araneoidea</taxon>
        <taxon>Araneidae</taxon>
        <taxon>Araneus</taxon>
    </lineage>
</organism>
<evidence type="ECO:0000256" key="1">
    <source>
        <dbReference type="SAM" id="MobiDB-lite"/>
    </source>
</evidence>
<sequence length="124" mass="14697">MARLRKLLAEVETDEDPVFENEVNGREDVLEENFSDHERFSEHDTESEEDGDSRNEEVNNSKWFSSKVGVQCRKTKFRQNIRTRCHNIMSRLTCFYLKPTPVRPTRKGVRPLADRWENIKAIQK</sequence>
<evidence type="ECO:0000313" key="2">
    <source>
        <dbReference type="EMBL" id="GBO31083.1"/>
    </source>
</evidence>
<evidence type="ECO:0000313" key="3">
    <source>
        <dbReference type="Proteomes" id="UP000499080"/>
    </source>
</evidence>
<reference evidence="2 3" key="1">
    <citation type="journal article" date="2019" name="Sci. Rep.">
        <title>Orb-weaving spider Araneus ventricosus genome elucidates the spidroin gene catalogue.</title>
        <authorList>
            <person name="Kono N."/>
            <person name="Nakamura H."/>
            <person name="Ohtoshi R."/>
            <person name="Moran D.A.P."/>
            <person name="Shinohara A."/>
            <person name="Yoshida Y."/>
            <person name="Fujiwara M."/>
            <person name="Mori M."/>
            <person name="Tomita M."/>
            <person name="Arakawa K."/>
        </authorList>
    </citation>
    <scope>NUCLEOTIDE SEQUENCE [LARGE SCALE GENOMIC DNA]</scope>
</reference>
<feature type="region of interest" description="Disordered" evidence="1">
    <location>
        <begin position="15"/>
        <end position="60"/>
    </location>
</feature>
<protein>
    <submittedName>
        <fullName evidence="2">Uncharacterized protein</fullName>
    </submittedName>
</protein>
<name>A0A4Y2W058_ARAVE</name>
<comment type="caution">
    <text evidence="2">The sequence shown here is derived from an EMBL/GenBank/DDBJ whole genome shotgun (WGS) entry which is preliminary data.</text>
</comment>
<keyword evidence="3" id="KW-1185">Reference proteome</keyword>
<proteinExistence type="predicted"/>